<accession>A0A099KSX3</accession>
<dbReference type="AlphaFoldDB" id="A0A099KSX3"/>
<reference evidence="1 2" key="1">
    <citation type="submission" date="2014-08" db="EMBL/GenBank/DDBJ databases">
        <title>Genomic and Phenotypic Diversity of Colwellia psychrerythraea strains from Disparate Marine Basins.</title>
        <authorList>
            <person name="Techtmann S.M."/>
            <person name="Stelling S.C."/>
            <person name="Utturkar S.M."/>
            <person name="Alshibli N."/>
            <person name="Harris A."/>
            <person name="Brown S.D."/>
            <person name="Hazen T.C."/>
        </authorList>
    </citation>
    <scope>NUCLEOTIDE SEQUENCE [LARGE SCALE GENOMIC DNA]</scope>
    <source>
        <strain evidence="1 2">ND2E</strain>
    </source>
</reference>
<organism evidence="1 2">
    <name type="scientific">Colwellia psychrerythraea</name>
    <name type="common">Vibrio psychroerythus</name>
    <dbReference type="NCBI Taxonomy" id="28229"/>
    <lineage>
        <taxon>Bacteria</taxon>
        <taxon>Pseudomonadati</taxon>
        <taxon>Pseudomonadota</taxon>
        <taxon>Gammaproteobacteria</taxon>
        <taxon>Alteromonadales</taxon>
        <taxon>Colwelliaceae</taxon>
        <taxon>Colwellia</taxon>
    </lineage>
</organism>
<protein>
    <submittedName>
        <fullName evidence="1">Uncharacterized protein</fullName>
    </submittedName>
</protein>
<dbReference type="Proteomes" id="UP000029843">
    <property type="component" value="Unassembled WGS sequence"/>
</dbReference>
<dbReference type="EMBL" id="JQED01000015">
    <property type="protein sequence ID" value="KGJ92962.1"/>
    <property type="molecule type" value="Genomic_DNA"/>
</dbReference>
<sequence>MVGTYLQLLKIGITPVNISKNDQRVLHVLALGGEIQYCRENGKIQEVLCYTQDGLVLSNCTIDAFKRLKSKKLISSKKGQPYRITRLGAVSVRSQMFQRF</sequence>
<comment type="caution">
    <text evidence="1">The sequence shown here is derived from an EMBL/GenBank/DDBJ whole genome shotgun (WGS) entry which is preliminary data.</text>
</comment>
<evidence type="ECO:0000313" key="1">
    <source>
        <dbReference type="EMBL" id="KGJ92962.1"/>
    </source>
</evidence>
<evidence type="ECO:0000313" key="2">
    <source>
        <dbReference type="Proteomes" id="UP000029843"/>
    </source>
</evidence>
<name>A0A099KSX3_COLPS</name>
<proteinExistence type="predicted"/>
<gene>
    <name evidence="1" type="ORF">ND2E_2428</name>
</gene>
<dbReference type="NCBIfam" id="NF010240">
    <property type="entry name" value="PRK13687.1"/>
    <property type="match status" value="1"/>
</dbReference>
<dbReference type="InterPro" id="IPR018654">
    <property type="entry name" value="YjhX_toxin"/>
</dbReference>
<dbReference type="Pfam" id="PF09857">
    <property type="entry name" value="YjhX_toxin"/>
    <property type="match status" value="1"/>
</dbReference>